<dbReference type="InterPro" id="IPR036291">
    <property type="entry name" value="NAD(P)-bd_dom_sf"/>
</dbReference>
<dbReference type="EMBL" id="VTPS01000029">
    <property type="protein sequence ID" value="TZE80666.1"/>
    <property type="molecule type" value="Genomic_DNA"/>
</dbReference>
<feature type="domain" description="GFO/IDH/MocA-like oxidoreductase" evidence="2">
    <location>
        <begin position="131"/>
        <end position="246"/>
    </location>
</feature>
<dbReference type="Proteomes" id="UP000322976">
    <property type="component" value="Unassembled WGS sequence"/>
</dbReference>
<protein>
    <submittedName>
        <fullName evidence="3">Gfo/Idh/MocA family oxidoreductase</fullName>
    </submittedName>
</protein>
<dbReference type="Gene3D" id="3.40.50.720">
    <property type="entry name" value="NAD(P)-binding Rossmann-like Domain"/>
    <property type="match status" value="1"/>
</dbReference>
<dbReference type="InterPro" id="IPR051450">
    <property type="entry name" value="Gfo/Idh/MocA_Oxidoreductases"/>
</dbReference>
<evidence type="ECO:0000259" key="2">
    <source>
        <dbReference type="Pfam" id="PF22725"/>
    </source>
</evidence>
<dbReference type="Pfam" id="PF22725">
    <property type="entry name" value="GFO_IDH_MocA_C3"/>
    <property type="match status" value="1"/>
</dbReference>
<dbReference type="RefSeq" id="WP_149546318.1">
    <property type="nucleotide sequence ID" value="NZ_VTPS01000029.1"/>
</dbReference>
<comment type="caution">
    <text evidence="3">The sequence shown here is derived from an EMBL/GenBank/DDBJ whole genome shotgun (WGS) entry which is preliminary data.</text>
</comment>
<gene>
    <name evidence="3" type="ORF">FWJ32_12595</name>
</gene>
<organism evidence="3 4">
    <name type="scientific">Calorimonas adulescens</name>
    <dbReference type="NCBI Taxonomy" id="2606906"/>
    <lineage>
        <taxon>Bacteria</taxon>
        <taxon>Bacillati</taxon>
        <taxon>Bacillota</taxon>
        <taxon>Clostridia</taxon>
        <taxon>Thermoanaerobacterales</taxon>
        <taxon>Thermoanaerobacteraceae</taxon>
        <taxon>Calorimonas</taxon>
    </lineage>
</organism>
<dbReference type="PANTHER" id="PTHR43377:SF1">
    <property type="entry name" value="BILIVERDIN REDUCTASE A"/>
    <property type="match status" value="1"/>
</dbReference>
<reference evidence="3 4" key="1">
    <citation type="submission" date="2019-08" db="EMBL/GenBank/DDBJ databases">
        <title>Calorimonas adulescens gen. nov., sp. nov., an anaerobic thermophilic bacterium from Sakhalin hot spring.</title>
        <authorList>
            <person name="Khomyakova M.A."/>
            <person name="Merkel A.Y."/>
            <person name="Novikov A."/>
            <person name="Bonch-Osmolovskaya E.A."/>
            <person name="Slobodkin A.I."/>
        </authorList>
    </citation>
    <scope>NUCLEOTIDE SEQUENCE [LARGE SCALE GENOMIC DNA]</scope>
    <source>
        <strain evidence="3 4">A05MB</strain>
    </source>
</reference>
<evidence type="ECO:0000313" key="4">
    <source>
        <dbReference type="Proteomes" id="UP000322976"/>
    </source>
</evidence>
<dbReference type="AlphaFoldDB" id="A0A5D8QA73"/>
<dbReference type="InterPro" id="IPR055170">
    <property type="entry name" value="GFO_IDH_MocA-like_dom"/>
</dbReference>
<dbReference type="InterPro" id="IPR000683">
    <property type="entry name" value="Gfo/Idh/MocA-like_OxRdtase_N"/>
</dbReference>
<name>A0A5D8QA73_9THEO</name>
<feature type="domain" description="Gfo/Idh/MocA-like oxidoreductase N-terminal" evidence="1">
    <location>
        <begin position="2"/>
        <end position="118"/>
    </location>
</feature>
<sequence>MVKIGIVGIGGIGTVHYNNYLHIDGCKVIAAVCHSEQSKEKARVLNLTPYNDIASMVKNEDIDVIDICTPTYLHKEHVIESLNHGKHVIVEKPIALHKKDAEEMFDLADEKNLFLFVAQVVRFAKESEILYEAVKSGKYGKPLDGYFERITGRPQWVKDGWLFDKDKSGVLPFDLHVHDLDLIISLFGKPKSFTFTNCGRAGIDYKEQYRFNYVFENMNVTAEAAWFNANYPFRARWRVYFEKGLIENDGGKVVLYRPDEEPFYYQPEEEVSVSTGINLPATGMFYRELSHFVSCIEKGIPSDRVSRDQIITGVDIMEKIVNRS</sequence>
<evidence type="ECO:0000313" key="3">
    <source>
        <dbReference type="EMBL" id="TZE80666.1"/>
    </source>
</evidence>
<proteinExistence type="predicted"/>
<dbReference type="SUPFAM" id="SSF51735">
    <property type="entry name" value="NAD(P)-binding Rossmann-fold domains"/>
    <property type="match status" value="1"/>
</dbReference>
<accession>A0A5D8QA73</accession>
<keyword evidence="4" id="KW-1185">Reference proteome</keyword>
<dbReference type="Gene3D" id="3.30.360.10">
    <property type="entry name" value="Dihydrodipicolinate Reductase, domain 2"/>
    <property type="match status" value="1"/>
</dbReference>
<dbReference type="Pfam" id="PF01408">
    <property type="entry name" value="GFO_IDH_MocA"/>
    <property type="match status" value="1"/>
</dbReference>
<dbReference type="SUPFAM" id="SSF55347">
    <property type="entry name" value="Glyceraldehyde-3-phosphate dehydrogenase-like, C-terminal domain"/>
    <property type="match status" value="1"/>
</dbReference>
<evidence type="ECO:0000259" key="1">
    <source>
        <dbReference type="Pfam" id="PF01408"/>
    </source>
</evidence>
<dbReference type="GO" id="GO:0000166">
    <property type="term" value="F:nucleotide binding"/>
    <property type="evidence" value="ECO:0007669"/>
    <property type="project" value="InterPro"/>
</dbReference>
<dbReference type="PANTHER" id="PTHR43377">
    <property type="entry name" value="BILIVERDIN REDUCTASE A"/>
    <property type="match status" value="1"/>
</dbReference>